<dbReference type="GO" id="GO:0005886">
    <property type="term" value="C:plasma membrane"/>
    <property type="evidence" value="ECO:0007669"/>
    <property type="project" value="TreeGrafter"/>
</dbReference>
<dbReference type="InterPro" id="IPR052894">
    <property type="entry name" value="AsmA-related"/>
</dbReference>
<dbReference type="PANTHER" id="PTHR30441:SF4">
    <property type="entry name" value="PROTEIN ASMA"/>
    <property type="match status" value="1"/>
</dbReference>
<gene>
    <name evidence="3" type="ORF">E0493_04985</name>
</gene>
<evidence type="ECO:0000313" key="3">
    <source>
        <dbReference type="EMBL" id="MXP62707.1"/>
    </source>
</evidence>
<comment type="caution">
    <text evidence="3">The sequence shown here is derived from an EMBL/GenBank/DDBJ whole genome shotgun (WGS) entry which is preliminary data.</text>
</comment>
<sequence>MRQRASRSFGRLLGRPLGRRLTIAGLVLLPVLLAVALWFVPRLTDWNEHRDRLAILAAGRLGQPVTLTGPVKLALLPQPMLEAGGVTIGGPDSSISVEARALRLRLDWLALLRLRLEPREVTLVGAEIRLPWPPVPGQSFRPPPWLTGLQGRIQDSRVMIGQLGLERVTATLAAGAATDAVQITGRFRWRQTEVAFEIALGRPGGDGAAPLTLTLSGGKASLSASGVLLPEGGFEGSLQGGGSDLAALLPAPSGSFRLRGRLSVTAELLTAEDLVLDVAGTPARGAATLRVAPAPRLDLALATSRVELDPWIAALRRAGPLPLPFGLDLSAEAAGFRGLTLRRLRGAALLAGDRLTLTDVGAVLPGDTEIELSGATTSRPPAAGQGAAAGSGERLEARVRFQGTMLRGTLLALGLPLEGTRPDRLREGEGRFRLVLDETQAAIPEFTATLDGGRVSGAGVLRFGSRPALGVGLTFERLPLDGWLRPGLEWPAAQAWLAGMDANLRLSAERAQWHDLSIQGLSADASLENGRLTARRLSGRLAGGDVALSGVAQLGPALQLSDLALEVNAPGAAQLLALVPGDWPDQVPIGEAALALRLSGSGPLGALALRGSLELGDLRAEASGMLDLPGRRYAGGLTLRHPGAPRLLGELAGLAAPPWLGEGSFSLVGNLTASPEAVHAESFDLVAAGLRLGGLLDLNLEGARPRLSGRLAAERLPLPGFDWNARDPFPLAPLSRFDAELPVRAQRVEPLGLPPLEAATAALRLRDGVLELNDLKGLFAGGQLDAGLRVEAGATPPVFEAQGRLAGVALAEPLPGLPVDLKSGQVEAEASLRAAGHSPAALMATLGGQAQVAVRNGVLEGTDLRAALAVSEQASLSEAESSLRQALLGGATAFGALQARLRFQSGHVVLEEGRLALPEAPDARLGGEFDLARGGMDLRLVLRDGEAPEFGLRMTGSAARPRLVPEMADWLRWRAER</sequence>
<dbReference type="Pfam" id="PF05170">
    <property type="entry name" value="AsmA"/>
    <property type="match status" value="2"/>
</dbReference>
<accession>A0A845BBG2</accession>
<keyword evidence="1" id="KW-0812">Transmembrane</keyword>
<protein>
    <submittedName>
        <fullName evidence="3">AsmA family protein</fullName>
    </submittedName>
</protein>
<dbReference type="AlphaFoldDB" id="A0A845BBG2"/>
<evidence type="ECO:0000313" key="4">
    <source>
        <dbReference type="Proteomes" id="UP000460715"/>
    </source>
</evidence>
<dbReference type="Proteomes" id="UP000460715">
    <property type="component" value="Unassembled WGS sequence"/>
</dbReference>
<keyword evidence="1" id="KW-1133">Transmembrane helix</keyword>
<dbReference type="EMBL" id="SNVJ01000003">
    <property type="protein sequence ID" value="MXP62707.1"/>
    <property type="molecule type" value="Genomic_DNA"/>
</dbReference>
<dbReference type="GO" id="GO:0090313">
    <property type="term" value="P:regulation of protein targeting to membrane"/>
    <property type="evidence" value="ECO:0007669"/>
    <property type="project" value="TreeGrafter"/>
</dbReference>
<feature type="transmembrane region" description="Helical" evidence="1">
    <location>
        <begin position="21"/>
        <end position="40"/>
    </location>
</feature>
<proteinExistence type="predicted"/>
<keyword evidence="4" id="KW-1185">Reference proteome</keyword>
<name>A0A845BBG2_9PROT</name>
<dbReference type="RefSeq" id="WP_160935821.1">
    <property type="nucleotide sequence ID" value="NZ_SNVJ01000003.1"/>
</dbReference>
<evidence type="ECO:0000256" key="1">
    <source>
        <dbReference type="SAM" id="Phobius"/>
    </source>
</evidence>
<dbReference type="InterPro" id="IPR007844">
    <property type="entry name" value="AsmA"/>
</dbReference>
<feature type="domain" description="AsmA" evidence="2">
    <location>
        <begin position="21"/>
        <end position="130"/>
    </location>
</feature>
<evidence type="ECO:0000259" key="2">
    <source>
        <dbReference type="Pfam" id="PF05170"/>
    </source>
</evidence>
<keyword evidence="1" id="KW-0472">Membrane</keyword>
<dbReference type="OrthoDB" id="7233633at2"/>
<organism evidence="3 4">
    <name type="scientific">Teichococcus coralli</name>
    <dbReference type="NCBI Taxonomy" id="2545983"/>
    <lineage>
        <taxon>Bacteria</taxon>
        <taxon>Pseudomonadati</taxon>
        <taxon>Pseudomonadota</taxon>
        <taxon>Alphaproteobacteria</taxon>
        <taxon>Acetobacterales</taxon>
        <taxon>Roseomonadaceae</taxon>
        <taxon>Roseomonas</taxon>
    </lineage>
</organism>
<reference evidence="3 4" key="1">
    <citation type="submission" date="2019-03" db="EMBL/GenBank/DDBJ databases">
        <title>Roseomonas sp. a novel Roseomonas species isolated from Sea whip Gorgonian.</title>
        <authorList>
            <person name="Li F."/>
            <person name="Pan X."/>
            <person name="Huang S."/>
            <person name="Li Z."/>
            <person name="Meng B."/>
        </authorList>
    </citation>
    <scope>NUCLEOTIDE SEQUENCE [LARGE SCALE GENOMIC DNA]</scope>
    <source>
        <strain evidence="3 4">M0104</strain>
    </source>
</reference>
<dbReference type="PANTHER" id="PTHR30441">
    <property type="entry name" value="DUF748 DOMAIN-CONTAINING PROTEIN"/>
    <property type="match status" value="1"/>
</dbReference>
<feature type="domain" description="AsmA" evidence="2">
    <location>
        <begin position="734"/>
        <end position="908"/>
    </location>
</feature>